<reference evidence="3 4" key="2">
    <citation type="submission" date="2024-07" db="EMBL/GenBank/DDBJ databases">
        <authorList>
            <person name="Akdeniz Z."/>
        </authorList>
    </citation>
    <scope>NUCLEOTIDE SEQUENCE [LARGE SCALE GENOMIC DNA]</scope>
</reference>
<evidence type="ECO:0000313" key="4">
    <source>
        <dbReference type="Proteomes" id="UP001642409"/>
    </source>
</evidence>
<dbReference type="Proteomes" id="UP001642409">
    <property type="component" value="Unassembled WGS sequence"/>
</dbReference>
<reference evidence="2" key="1">
    <citation type="submission" date="2023-06" db="EMBL/GenBank/DDBJ databases">
        <authorList>
            <person name="Kurt Z."/>
        </authorList>
    </citation>
    <scope>NUCLEOTIDE SEQUENCE</scope>
</reference>
<evidence type="ECO:0000256" key="1">
    <source>
        <dbReference type="SAM" id="Phobius"/>
    </source>
</evidence>
<feature type="transmembrane region" description="Helical" evidence="1">
    <location>
        <begin position="7"/>
        <end position="23"/>
    </location>
</feature>
<keyword evidence="4" id="KW-1185">Reference proteome</keyword>
<comment type="caution">
    <text evidence="2">The sequence shown here is derived from an EMBL/GenBank/DDBJ whole genome shotgun (WGS) entry which is preliminary data.</text>
</comment>
<evidence type="ECO:0000313" key="3">
    <source>
        <dbReference type="EMBL" id="CAL5977354.1"/>
    </source>
</evidence>
<proteinExistence type="predicted"/>
<dbReference type="Gene3D" id="1.20.1250.20">
    <property type="entry name" value="MFS general substrate transporter like domains"/>
    <property type="match status" value="1"/>
</dbReference>
<accession>A0AA86NH99</accession>
<dbReference type="EMBL" id="CAXDID020000008">
    <property type="protein sequence ID" value="CAL5977354.1"/>
    <property type="molecule type" value="Genomic_DNA"/>
</dbReference>
<keyword evidence="1" id="KW-0812">Transmembrane</keyword>
<keyword evidence="1" id="KW-0472">Membrane</keyword>
<dbReference type="EMBL" id="CATOUU010000171">
    <property type="protein sequence ID" value="CAI9919049.1"/>
    <property type="molecule type" value="Genomic_DNA"/>
</dbReference>
<name>A0AA86NH99_9EUKA</name>
<organism evidence="2">
    <name type="scientific">Hexamita inflata</name>
    <dbReference type="NCBI Taxonomy" id="28002"/>
    <lineage>
        <taxon>Eukaryota</taxon>
        <taxon>Metamonada</taxon>
        <taxon>Diplomonadida</taxon>
        <taxon>Hexamitidae</taxon>
        <taxon>Hexamitinae</taxon>
        <taxon>Hexamita</taxon>
    </lineage>
</organism>
<protein>
    <submittedName>
        <fullName evidence="3">Hypothetical_protein</fullName>
    </submittedName>
</protein>
<feature type="transmembrane region" description="Helical" evidence="1">
    <location>
        <begin position="29"/>
        <end position="47"/>
    </location>
</feature>
<keyword evidence="1" id="KW-1133">Transmembrane helix</keyword>
<sequence>MMVFVMLISWTSLIVLTFIFPIISLTQNIIIYVVLVSMMFIDLIGLLPETKGKTLQENSIKMILHKKIKQQNGDDVERGKQVQPSTCIQTENCSNSVFVSQ</sequence>
<gene>
    <name evidence="3" type="ORF">HINF_LOCUS4257</name>
    <name evidence="2" type="ORF">HINF_LOCUS6694</name>
</gene>
<evidence type="ECO:0000313" key="2">
    <source>
        <dbReference type="EMBL" id="CAI9919049.1"/>
    </source>
</evidence>
<dbReference type="AlphaFoldDB" id="A0AA86NH99"/>
<dbReference type="InterPro" id="IPR036259">
    <property type="entry name" value="MFS_trans_sf"/>
</dbReference>